<dbReference type="InterPro" id="IPR055458">
    <property type="entry name" value="IFT52_GIFT"/>
</dbReference>
<dbReference type="Proteomes" id="UP000604046">
    <property type="component" value="Unassembled WGS sequence"/>
</dbReference>
<dbReference type="InterPro" id="IPR048643">
    <property type="entry name" value="Itf52_C"/>
</dbReference>
<dbReference type="GO" id="GO:0005814">
    <property type="term" value="C:centriole"/>
    <property type="evidence" value="ECO:0007669"/>
    <property type="project" value="TreeGrafter"/>
</dbReference>
<evidence type="ECO:0000259" key="3">
    <source>
        <dbReference type="Pfam" id="PF23355"/>
    </source>
</evidence>
<sequence>MPATAMGEDKGKGVAADMEVMFDMSKKEQGNPANNYKKLHRRIKQDYKVSTNKEVINLERLRAANLVIFAGPREMFTVDEFTALKDYLADGGSVLFLVGEGGEGKSNTNVNYLLEEFGMSVNNDAVVRTVYHKYHHPKECLITHGTICRDLVRSANGEKKKEKENNDKLALNITKEDAETVTLTKDDGGLEFVFPYGATLNAQKPAIPILSSGPISYPLNRPIGAIHNKVGMGRICVIGSVHMFGDDFLDCEKNRQLVDTLVRWLLRLGDCELSYAYGEEPELSEYHHIPHTQGLAMNLRSCLQENEQLPRDFTQLFDDSLFKFDTDLIPEAVKLYHQLGVKHEPLTLIPPQFETPMPALQPAVFPPCLREPPPPSLDLFDLDEQFASERVRLAQLTNKCTDDDLDFYIRQAGEILGVSQKLGDKRSSKDPAKKIVEYIFKELVGFKKMNQDMVPSVGISE</sequence>
<dbReference type="GO" id="GO:0030992">
    <property type="term" value="C:intraciliary transport particle B"/>
    <property type="evidence" value="ECO:0007669"/>
    <property type="project" value="TreeGrafter"/>
</dbReference>
<dbReference type="GO" id="GO:0005929">
    <property type="term" value="C:cilium"/>
    <property type="evidence" value="ECO:0007669"/>
    <property type="project" value="TreeGrafter"/>
</dbReference>
<reference evidence="4" key="1">
    <citation type="submission" date="2021-02" db="EMBL/GenBank/DDBJ databases">
        <authorList>
            <person name="Dougan E. K."/>
            <person name="Rhodes N."/>
            <person name="Thang M."/>
            <person name="Chan C."/>
        </authorList>
    </citation>
    <scope>NUCLEOTIDE SEQUENCE</scope>
</reference>
<dbReference type="GO" id="GO:0060271">
    <property type="term" value="P:cilium assembly"/>
    <property type="evidence" value="ECO:0007669"/>
    <property type="project" value="TreeGrafter"/>
</dbReference>
<dbReference type="Gene3D" id="6.10.250.2800">
    <property type="match status" value="1"/>
</dbReference>
<dbReference type="InterPro" id="IPR055460">
    <property type="entry name" value="IFT52_central"/>
</dbReference>
<dbReference type="InterPro" id="IPR039975">
    <property type="entry name" value="IFT52"/>
</dbReference>
<evidence type="ECO:0000259" key="2">
    <source>
        <dbReference type="Pfam" id="PF23352"/>
    </source>
</evidence>
<dbReference type="OrthoDB" id="10259368at2759"/>
<dbReference type="AlphaFoldDB" id="A0A812SV39"/>
<dbReference type="InterPro" id="IPR029062">
    <property type="entry name" value="Class_I_gatase-like"/>
</dbReference>
<feature type="domain" description="Intraflagellar transport protein 52 C-terminal" evidence="1">
    <location>
        <begin position="386"/>
        <end position="440"/>
    </location>
</feature>
<dbReference type="Pfam" id="PF21178">
    <property type="entry name" value="Itf52_C"/>
    <property type="match status" value="1"/>
</dbReference>
<feature type="domain" description="IFT52 GIFT" evidence="3">
    <location>
        <begin position="20"/>
        <end position="267"/>
    </location>
</feature>
<evidence type="ECO:0000259" key="1">
    <source>
        <dbReference type="Pfam" id="PF21178"/>
    </source>
</evidence>
<gene>
    <name evidence="4" type="primary">Ift52</name>
    <name evidence="4" type="ORF">SNAT2548_LOCUS28146</name>
</gene>
<organism evidence="4 5">
    <name type="scientific">Symbiodinium natans</name>
    <dbReference type="NCBI Taxonomy" id="878477"/>
    <lineage>
        <taxon>Eukaryota</taxon>
        <taxon>Sar</taxon>
        <taxon>Alveolata</taxon>
        <taxon>Dinophyceae</taxon>
        <taxon>Suessiales</taxon>
        <taxon>Symbiodiniaceae</taxon>
        <taxon>Symbiodinium</taxon>
    </lineage>
</organism>
<evidence type="ECO:0000313" key="4">
    <source>
        <dbReference type="EMBL" id="CAE7502530.1"/>
    </source>
</evidence>
<name>A0A812SV39_9DINO</name>
<protein>
    <submittedName>
        <fullName evidence="4">Ift52 protein</fullName>
    </submittedName>
</protein>
<keyword evidence="5" id="KW-1185">Reference proteome</keyword>
<dbReference type="GO" id="GO:0042073">
    <property type="term" value="P:intraciliary transport"/>
    <property type="evidence" value="ECO:0007669"/>
    <property type="project" value="TreeGrafter"/>
</dbReference>
<accession>A0A812SV39</accession>
<dbReference type="Pfam" id="PF23355">
    <property type="entry name" value="IFT52_GIFT"/>
    <property type="match status" value="1"/>
</dbReference>
<feature type="domain" description="IFT52 central" evidence="2">
    <location>
        <begin position="295"/>
        <end position="375"/>
    </location>
</feature>
<dbReference type="PANTHER" id="PTHR12969">
    <property type="entry name" value="NGD5/OSM-6/IFT52"/>
    <property type="match status" value="1"/>
</dbReference>
<comment type="caution">
    <text evidence="4">The sequence shown here is derived from an EMBL/GenBank/DDBJ whole genome shotgun (WGS) entry which is preliminary data.</text>
</comment>
<dbReference type="Pfam" id="PF23352">
    <property type="entry name" value="IFT52_central"/>
    <property type="match status" value="1"/>
</dbReference>
<evidence type="ECO:0000313" key="5">
    <source>
        <dbReference type="Proteomes" id="UP000604046"/>
    </source>
</evidence>
<dbReference type="EMBL" id="CAJNDS010002505">
    <property type="protein sequence ID" value="CAE7502530.1"/>
    <property type="molecule type" value="Genomic_DNA"/>
</dbReference>
<dbReference type="PANTHER" id="PTHR12969:SF7">
    <property type="entry name" value="INTRAFLAGELLAR TRANSPORT PROTEIN 52 HOMOLOG"/>
    <property type="match status" value="1"/>
</dbReference>
<proteinExistence type="predicted"/>
<dbReference type="SUPFAM" id="SSF52317">
    <property type="entry name" value="Class I glutamine amidotransferase-like"/>
    <property type="match status" value="1"/>
</dbReference>
<dbReference type="CDD" id="cd23683">
    <property type="entry name" value="IFT52_CTD"/>
    <property type="match status" value="1"/>
</dbReference>